<dbReference type="PROSITE" id="PS00497">
    <property type="entry name" value="TYROSINASE_1"/>
    <property type="match status" value="1"/>
</dbReference>
<evidence type="ECO:0000313" key="7">
    <source>
        <dbReference type="Proteomes" id="UP000730739"/>
    </source>
</evidence>
<gene>
    <name evidence="6" type="ORF">J2Z31_002809</name>
</gene>
<evidence type="ECO:0000256" key="1">
    <source>
        <dbReference type="ARBA" id="ARBA00009928"/>
    </source>
</evidence>
<reference evidence="6 7" key="1">
    <citation type="submission" date="2021-03" db="EMBL/GenBank/DDBJ databases">
        <title>Genomic Encyclopedia of Type Strains, Phase IV (KMG-IV): sequencing the most valuable type-strain genomes for metagenomic binning, comparative biology and taxonomic classification.</title>
        <authorList>
            <person name="Goeker M."/>
        </authorList>
    </citation>
    <scope>NUCLEOTIDE SEQUENCE [LARGE SCALE GENOMIC DNA]</scope>
    <source>
        <strain evidence="6 7">DSM 13372</strain>
    </source>
</reference>
<dbReference type="EC" id="1.14.18.1" evidence="6"/>
<protein>
    <submittedName>
        <fullName evidence="6">Tyrosinase</fullName>
        <ecNumber evidence="6">1.14.18.1</ecNumber>
    </submittedName>
</protein>
<dbReference type="PANTHER" id="PTHR11474:SF126">
    <property type="entry name" value="TYROSINASE-LIKE PROTEIN TYR-1-RELATED"/>
    <property type="match status" value="1"/>
</dbReference>
<keyword evidence="2" id="KW-0479">Metal-binding</keyword>
<keyword evidence="3" id="KW-0186">Copper</keyword>
<dbReference type="InterPro" id="IPR002227">
    <property type="entry name" value="Tyrosinase_Cu-bd"/>
</dbReference>
<keyword evidence="7" id="KW-1185">Reference proteome</keyword>
<keyword evidence="6" id="KW-0560">Oxidoreductase</keyword>
<dbReference type="GO" id="GO:0004503">
    <property type="term" value="F:tyrosinase activity"/>
    <property type="evidence" value="ECO:0007669"/>
    <property type="project" value="UniProtKB-EC"/>
</dbReference>
<dbReference type="PANTHER" id="PTHR11474">
    <property type="entry name" value="TYROSINASE FAMILY MEMBER"/>
    <property type="match status" value="1"/>
</dbReference>
<dbReference type="InterPro" id="IPR050316">
    <property type="entry name" value="Tyrosinase/Hemocyanin"/>
</dbReference>
<dbReference type="PRINTS" id="PR00092">
    <property type="entry name" value="TYROSINASE"/>
</dbReference>
<dbReference type="SUPFAM" id="SSF48056">
    <property type="entry name" value="Di-copper centre-containing domain"/>
    <property type="match status" value="1"/>
</dbReference>
<sequence length="358" mass="38958">MQHTLEVDLPLDGSPVDVWVAGLFGTASTQDGDSGYTIEDVSSGAQLANQPAMVRVRKNANGLTDGERDRFLTAMGTLNAAGSGRFRDFRDMHVDSPASDEAHFDVGFLPWHRCYLLDLERELQAIDPSVALPYWRFDEPAPSIFTTAFMGVPNANGRLLFTAGHPLESWVTDNQIGIIRSMGFSAGARPSSVLSEADTLALAPFPGVTQYRNFAAMEGNPHGRAHTSFPGSSFIRRIPLAARDPLFFMLHCNVDRIWAKWQWLNELFDPAEAEAFSPSDSGRIGHQLGDTMWPWNQVTGDPRPATVPGGTLAPSPVVARPGPSPMVSDMIDYQGILGGDPLGFDYDDVPFELPAGIV</sequence>
<evidence type="ECO:0000259" key="5">
    <source>
        <dbReference type="PROSITE" id="PS00498"/>
    </source>
</evidence>
<comment type="caution">
    <text evidence="6">The sequence shown here is derived from an EMBL/GenBank/DDBJ whole genome shotgun (WGS) entry which is preliminary data.</text>
</comment>
<dbReference type="Gene3D" id="1.10.1280.10">
    <property type="entry name" value="Di-copper center containing domain from catechol oxidase"/>
    <property type="match status" value="1"/>
</dbReference>
<evidence type="ECO:0000256" key="3">
    <source>
        <dbReference type="ARBA" id="ARBA00023008"/>
    </source>
</evidence>
<proteinExistence type="inferred from homology"/>
<organism evidence="6 7">
    <name type="scientific">Sinorhizobium kostiense</name>
    <dbReference type="NCBI Taxonomy" id="76747"/>
    <lineage>
        <taxon>Bacteria</taxon>
        <taxon>Pseudomonadati</taxon>
        <taxon>Pseudomonadota</taxon>
        <taxon>Alphaproteobacteria</taxon>
        <taxon>Hyphomicrobiales</taxon>
        <taxon>Rhizobiaceae</taxon>
        <taxon>Sinorhizobium/Ensifer group</taxon>
        <taxon>Sinorhizobium</taxon>
    </lineage>
</organism>
<dbReference type="EMBL" id="JAGILA010000003">
    <property type="protein sequence ID" value="MBP2236295.1"/>
    <property type="molecule type" value="Genomic_DNA"/>
</dbReference>
<evidence type="ECO:0000313" key="6">
    <source>
        <dbReference type="EMBL" id="MBP2236295.1"/>
    </source>
</evidence>
<dbReference type="Pfam" id="PF00264">
    <property type="entry name" value="Tyrosinase"/>
    <property type="match status" value="1"/>
</dbReference>
<accession>A0ABS4R1Z8</accession>
<dbReference type="Proteomes" id="UP000730739">
    <property type="component" value="Unassembled WGS sequence"/>
</dbReference>
<dbReference type="InterPro" id="IPR008922">
    <property type="entry name" value="Di-copper_centre_dom_sf"/>
</dbReference>
<dbReference type="PROSITE" id="PS00498">
    <property type="entry name" value="TYROSINASE_2"/>
    <property type="match status" value="1"/>
</dbReference>
<feature type="domain" description="Tyrosinase copper-binding" evidence="4">
    <location>
        <begin position="103"/>
        <end position="120"/>
    </location>
</feature>
<evidence type="ECO:0000259" key="4">
    <source>
        <dbReference type="PROSITE" id="PS00497"/>
    </source>
</evidence>
<dbReference type="RefSeq" id="WP_209602387.1">
    <property type="nucleotide sequence ID" value="NZ_JAGILA010000003.1"/>
</dbReference>
<name>A0ABS4R1Z8_9HYPH</name>
<comment type="similarity">
    <text evidence="1">Belongs to the tyrosinase family.</text>
</comment>
<evidence type="ECO:0000256" key="2">
    <source>
        <dbReference type="ARBA" id="ARBA00022723"/>
    </source>
</evidence>
<feature type="domain" description="Tyrosinase copper-binding" evidence="5">
    <location>
        <begin position="244"/>
        <end position="255"/>
    </location>
</feature>